<feature type="site" description="Transition state stabilizer" evidence="10">
    <location>
        <position position="412"/>
    </location>
</feature>
<dbReference type="OrthoDB" id="10031169at2759"/>
<evidence type="ECO:0000256" key="3">
    <source>
        <dbReference type="ARBA" id="ARBA00022670"/>
    </source>
</evidence>
<dbReference type="InterPro" id="IPR001930">
    <property type="entry name" value="Peptidase_M1"/>
</dbReference>
<sequence length="883" mass="101006">MSNEFLLPTNFTPSHYKIWIKKLNIDENTFNGNVSILLKTNQASNVIQLHIRDITIENAWIETNDGDKQSCVSHSYDKVTEFLTLEFPNEITADCTLFVDYNGLLQSNMSGFYRSNYKDVSTGDDKWMLSTQFEATDARRAFPCFDEPNLKAHFEVHITAESELTVLSNMPEKEELDEGSMKTHIFYTSPLMSTYLVAWAIGEFEYIESKTDKEIYPTLQGYSIEDGSSQVKGSLPIRLYTAKGKSQQGQFAMDVAKKVVDLFSELFEIPYPLPKLDLICVESYSHNAMENFSLITFRPSALLYDGDIDSMLTSSASKKIAYVVSHEIAHQWFGNLVTMNWWDELWLNEGFATWVGYYAVNHLFPDWNVPSMIMLNSREVALGLDSLHESHPVKVNVHDPKDIDQVFDTISYLKGCSVLEMISGYLGEVNFLRGVAIYLKRNKFGNATMEDLFSCISEVADIEMLSRVKPWILDIGFPKLSVEKSSKDSNLLRITQNRYVNSTSDLEKSSDKKTNWWIPLMMTKGNVTEGRLEFDSEEIDIGYEESLTFFNTDGYGFYRVKYESSELLDKIYENLENLSSRSLMALISDVATCGTLRQFLDLSLAISKLKSLNDYYVWKLIIQYLETMRIVVFNSCDASLITKFDKFICSLFEPIMELAISYLQNPTELLNNKDDEFRYAKAELYDAVLELTGMLGQSDVVKAAMDLFEKNSINDSNRSIVFSTVLSQKNTKLATFEKIAALVAGADLAELETILSCLGCVRNEELFTPCLDLLFKIEPMNVQYLATSFGKNPYIQSSILKYVESKKTELFQRLQINAIVMCRFVSFTFCNFSEASYLNSLNAIFKGEDISLYDRNLKQTMEHVELNISHSKEWIPQLTEYFM</sequence>
<evidence type="ECO:0000256" key="1">
    <source>
        <dbReference type="ARBA" id="ARBA00010136"/>
    </source>
</evidence>
<dbReference type="SUPFAM" id="SSF63737">
    <property type="entry name" value="Leukotriene A4 hydrolase N-terminal domain"/>
    <property type="match status" value="1"/>
</dbReference>
<evidence type="ECO:0000259" key="12">
    <source>
        <dbReference type="Pfam" id="PF01433"/>
    </source>
</evidence>
<keyword evidence="2 11" id="KW-0031">Aminopeptidase</keyword>
<evidence type="ECO:0000256" key="4">
    <source>
        <dbReference type="ARBA" id="ARBA00022723"/>
    </source>
</evidence>
<dbReference type="PANTHER" id="PTHR11533:SF171">
    <property type="entry name" value="AMINOPEPTIDASE"/>
    <property type="match status" value="1"/>
</dbReference>
<keyword evidence="4 9" id="KW-0479">Metal-binding</keyword>
<dbReference type="GO" id="GO:0016020">
    <property type="term" value="C:membrane"/>
    <property type="evidence" value="ECO:0007669"/>
    <property type="project" value="TreeGrafter"/>
</dbReference>
<dbReference type="Gene3D" id="2.60.40.1730">
    <property type="entry name" value="tricorn interacting facor f3 domain"/>
    <property type="match status" value="1"/>
</dbReference>
<dbReference type="InterPro" id="IPR050344">
    <property type="entry name" value="Peptidase_M1_aminopeptidases"/>
</dbReference>
<feature type="active site" description="Proton acceptor" evidence="8">
    <location>
        <position position="327"/>
    </location>
</feature>
<dbReference type="GO" id="GO:0005737">
    <property type="term" value="C:cytoplasm"/>
    <property type="evidence" value="ECO:0007669"/>
    <property type="project" value="TreeGrafter"/>
</dbReference>
<dbReference type="RefSeq" id="XP_001642753.1">
    <property type="nucleotide sequence ID" value="XM_001642703.1"/>
</dbReference>
<evidence type="ECO:0000256" key="2">
    <source>
        <dbReference type="ARBA" id="ARBA00022438"/>
    </source>
</evidence>
<evidence type="ECO:0000256" key="8">
    <source>
        <dbReference type="PIRSR" id="PIRSR634016-1"/>
    </source>
</evidence>
<feature type="domain" description="Aminopeptidase N-like N-terminal" evidence="14">
    <location>
        <begin position="13"/>
        <end position="196"/>
    </location>
</feature>
<keyword evidence="16" id="KW-1185">Reference proteome</keyword>
<dbReference type="SUPFAM" id="SSF55486">
    <property type="entry name" value="Metalloproteases ('zincins'), catalytic domain"/>
    <property type="match status" value="1"/>
</dbReference>
<gene>
    <name evidence="15" type="ORF">Kpol_380p14</name>
</gene>
<keyword evidence="3 11" id="KW-0645">Protease</keyword>
<feature type="binding site" evidence="9">
    <location>
        <position position="349"/>
    </location>
    <ligand>
        <name>Zn(2+)</name>
        <dbReference type="ChEBI" id="CHEBI:29105"/>
        <note>catalytic</note>
    </ligand>
</feature>
<dbReference type="HOGENOM" id="CLU_003705_0_1_1"/>
<dbReference type="GO" id="GO:0006508">
    <property type="term" value="P:proteolysis"/>
    <property type="evidence" value="ECO:0007669"/>
    <property type="project" value="UniProtKB-KW"/>
</dbReference>
<dbReference type="EC" id="3.4.11.-" evidence="11"/>
<feature type="domain" description="ERAP1-like C-terminal" evidence="13">
    <location>
        <begin position="549"/>
        <end position="865"/>
    </location>
</feature>
<dbReference type="OMA" id="WNVWSQF"/>
<dbReference type="InterPro" id="IPR042097">
    <property type="entry name" value="Aminopeptidase_N-like_N_sf"/>
</dbReference>
<keyword evidence="6 9" id="KW-0862">Zinc</keyword>
<dbReference type="InterPro" id="IPR024571">
    <property type="entry name" value="ERAP1-like_C_dom"/>
</dbReference>
<evidence type="ECO:0000313" key="15">
    <source>
        <dbReference type="EMBL" id="EDO14895.1"/>
    </source>
</evidence>
<dbReference type="EMBL" id="DS480500">
    <property type="protein sequence ID" value="EDO14895.1"/>
    <property type="molecule type" value="Genomic_DNA"/>
</dbReference>
<keyword evidence="5 11" id="KW-0378">Hydrolase</keyword>
<accession>A7TS73</accession>
<evidence type="ECO:0000256" key="11">
    <source>
        <dbReference type="RuleBase" id="RU364040"/>
    </source>
</evidence>
<dbReference type="Gene3D" id="1.10.390.10">
    <property type="entry name" value="Neutral Protease Domain 2"/>
    <property type="match status" value="1"/>
</dbReference>
<protein>
    <recommendedName>
        <fullName evidence="11">Aminopeptidase</fullName>
        <ecNumber evidence="11">3.4.11.-</ecNumber>
    </recommendedName>
</protein>
<evidence type="ECO:0000256" key="5">
    <source>
        <dbReference type="ARBA" id="ARBA00022801"/>
    </source>
</evidence>
<dbReference type="STRING" id="436907.A7TS73"/>
<dbReference type="PANTHER" id="PTHR11533">
    <property type="entry name" value="PROTEASE M1 ZINC METALLOPROTEASE"/>
    <property type="match status" value="1"/>
</dbReference>
<dbReference type="GO" id="GO:0042277">
    <property type="term" value="F:peptide binding"/>
    <property type="evidence" value="ECO:0007669"/>
    <property type="project" value="TreeGrafter"/>
</dbReference>
<dbReference type="GO" id="GO:0070006">
    <property type="term" value="F:metalloaminopeptidase activity"/>
    <property type="evidence" value="ECO:0007669"/>
    <property type="project" value="TreeGrafter"/>
</dbReference>
<keyword evidence="7 11" id="KW-0482">Metalloprotease</keyword>
<dbReference type="FunFam" id="2.60.40.1730:FF:000002">
    <property type="entry name" value="Aminopeptidase"/>
    <property type="match status" value="1"/>
</dbReference>
<dbReference type="PRINTS" id="PR00756">
    <property type="entry name" value="ALADIPTASE"/>
</dbReference>
<dbReference type="InterPro" id="IPR045357">
    <property type="entry name" value="Aminopeptidase_N-like_N"/>
</dbReference>
<organism evidence="16">
    <name type="scientific">Vanderwaltozyma polyspora (strain ATCC 22028 / DSM 70294 / BCRC 21397 / CBS 2163 / NBRC 10782 / NRRL Y-8283 / UCD 57-17)</name>
    <name type="common">Kluyveromyces polysporus</name>
    <dbReference type="NCBI Taxonomy" id="436907"/>
    <lineage>
        <taxon>Eukaryota</taxon>
        <taxon>Fungi</taxon>
        <taxon>Dikarya</taxon>
        <taxon>Ascomycota</taxon>
        <taxon>Saccharomycotina</taxon>
        <taxon>Saccharomycetes</taxon>
        <taxon>Saccharomycetales</taxon>
        <taxon>Saccharomycetaceae</taxon>
        <taxon>Vanderwaltozyma</taxon>
    </lineage>
</organism>
<dbReference type="Pfam" id="PF17900">
    <property type="entry name" value="Peptidase_M1_N"/>
    <property type="match status" value="1"/>
</dbReference>
<dbReference type="Gene3D" id="2.60.40.1910">
    <property type="match status" value="1"/>
</dbReference>
<dbReference type="PhylomeDB" id="A7TS73"/>
<dbReference type="Pfam" id="PF11838">
    <property type="entry name" value="ERAP1_C"/>
    <property type="match status" value="1"/>
</dbReference>
<comment type="cofactor">
    <cofactor evidence="9 11">
        <name>Zn(2+)</name>
        <dbReference type="ChEBI" id="CHEBI:29105"/>
    </cofactor>
    <text evidence="9 11">Binds 1 zinc ion per subunit.</text>
</comment>
<dbReference type="eggNOG" id="KOG1046">
    <property type="taxonomic scope" value="Eukaryota"/>
</dbReference>
<dbReference type="Proteomes" id="UP000000267">
    <property type="component" value="Unassembled WGS sequence"/>
</dbReference>
<comment type="similarity">
    <text evidence="1 11">Belongs to the peptidase M1 family.</text>
</comment>
<dbReference type="FunFam" id="1.10.390.10:FF:000001">
    <property type="entry name" value="Aminopeptidase"/>
    <property type="match status" value="1"/>
</dbReference>
<dbReference type="InterPro" id="IPR014782">
    <property type="entry name" value="Peptidase_M1_dom"/>
</dbReference>
<evidence type="ECO:0000256" key="6">
    <source>
        <dbReference type="ARBA" id="ARBA00022833"/>
    </source>
</evidence>
<proteinExistence type="inferred from homology"/>
<feature type="binding site" evidence="9">
    <location>
        <position position="330"/>
    </location>
    <ligand>
        <name>Zn(2+)</name>
        <dbReference type="ChEBI" id="CHEBI:29105"/>
        <note>catalytic</note>
    </ligand>
</feature>
<dbReference type="InParanoid" id="A7TS73"/>
<dbReference type="GeneID" id="5542927"/>
<feature type="binding site" evidence="9">
    <location>
        <position position="326"/>
    </location>
    <ligand>
        <name>Zn(2+)</name>
        <dbReference type="ChEBI" id="CHEBI:29105"/>
        <note>catalytic</note>
    </ligand>
</feature>
<dbReference type="GO" id="GO:0043171">
    <property type="term" value="P:peptide catabolic process"/>
    <property type="evidence" value="ECO:0007669"/>
    <property type="project" value="TreeGrafter"/>
</dbReference>
<evidence type="ECO:0000313" key="16">
    <source>
        <dbReference type="Proteomes" id="UP000000267"/>
    </source>
</evidence>
<dbReference type="AlphaFoldDB" id="A7TS73"/>
<dbReference type="KEGG" id="vpo:Kpol_380p14"/>
<evidence type="ECO:0000256" key="7">
    <source>
        <dbReference type="ARBA" id="ARBA00023049"/>
    </source>
</evidence>
<dbReference type="InterPro" id="IPR027268">
    <property type="entry name" value="Peptidase_M4/M1_CTD_sf"/>
</dbReference>
<dbReference type="Pfam" id="PF01433">
    <property type="entry name" value="Peptidase_M1"/>
    <property type="match status" value="1"/>
</dbReference>
<name>A7TS73_VANPO</name>
<dbReference type="CDD" id="cd09601">
    <property type="entry name" value="M1_APN-Q_like"/>
    <property type="match status" value="1"/>
</dbReference>
<dbReference type="Gene3D" id="1.25.50.20">
    <property type="match status" value="1"/>
</dbReference>
<evidence type="ECO:0000256" key="10">
    <source>
        <dbReference type="PIRSR" id="PIRSR634016-4"/>
    </source>
</evidence>
<evidence type="ECO:0000259" key="13">
    <source>
        <dbReference type="Pfam" id="PF11838"/>
    </source>
</evidence>
<evidence type="ECO:0000256" key="9">
    <source>
        <dbReference type="PIRSR" id="PIRSR634016-3"/>
    </source>
</evidence>
<reference evidence="15 16" key="1">
    <citation type="journal article" date="2007" name="Proc. Natl. Acad. Sci. U.S.A.">
        <title>Independent sorting-out of thousands of duplicated gene pairs in two yeast species descended from a whole-genome duplication.</title>
        <authorList>
            <person name="Scannell D.R."/>
            <person name="Frank A.C."/>
            <person name="Conant G.C."/>
            <person name="Byrne K.P."/>
            <person name="Woolfit M."/>
            <person name="Wolfe K.H."/>
        </authorList>
    </citation>
    <scope>NUCLEOTIDE SEQUENCE [LARGE SCALE GENOMIC DNA]</scope>
    <source>
        <strain evidence="16">ATCC 22028 / DSM 70294 / BCRC 21397 / CBS 2163 / NBRC 10782 / NRRL Y-8283 / UCD 57-17</strain>
    </source>
</reference>
<evidence type="ECO:0000259" key="14">
    <source>
        <dbReference type="Pfam" id="PF17900"/>
    </source>
</evidence>
<dbReference type="GO" id="GO:0008270">
    <property type="term" value="F:zinc ion binding"/>
    <property type="evidence" value="ECO:0007669"/>
    <property type="project" value="UniProtKB-UniRule"/>
</dbReference>
<dbReference type="InterPro" id="IPR034016">
    <property type="entry name" value="M1_APN-typ"/>
</dbReference>
<feature type="domain" description="Peptidase M1 membrane alanine aminopeptidase" evidence="12">
    <location>
        <begin position="251"/>
        <end position="469"/>
    </location>
</feature>